<accession>A0AAE3VHL1</accession>
<dbReference type="InterPro" id="IPR036388">
    <property type="entry name" value="WH-like_DNA-bd_sf"/>
</dbReference>
<protein>
    <submittedName>
        <fullName evidence="1">HTH transcriptional regulator</fullName>
    </submittedName>
</protein>
<organism evidence="1 2">
    <name type="scientific">Oligosphaera ethanolica</name>
    <dbReference type="NCBI Taxonomy" id="760260"/>
    <lineage>
        <taxon>Bacteria</taxon>
        <taxon>Pseudomonadati</taxon>
        <taxon>Lentisphaerota</taxon>
        <taxon>Oligosphaeria</taxon>
        <taxon>Oligosphaerales</taxon>
        <taxon>Oligosphaeraceae</taxon>
        <taxon>Oligosphaera</taxon>
    </lineage>
</organism>
<dbReference type="Gene3D" id="3.30.565.60">
    <property type="match status" value="1"/>
</dbReference>
<dbReference type="Pfam" id="PF13749">
    <property type="entry name" value="HATPase_c_4"/>
    <property type="match status" value="1"/>
</dbReference>
<comment type="caution">
    <text evidence="1">The sequence shown here is derived from an EMBL/GenBank/DDBJ whole genome shotgun (WGS) entry which is preliminary data.</text>
</comment>
<dbReference type="InterPro" id="IPR036390">
    <property type="entry name" value="WH_DNA-bd_sf"/>
</dbReference>
<evidence type="ECO:0000313" key="2">
    <source>
        <dbReference type="Proteomes" id="UP001238163"/>
    </source>
</evidence>
<evidence type="ECO:0000313" key="1">
    <source>
        <dbReference type="EMBL" id="MDQ0290658.1"/>
    </source>
</evidence>
<dbReference type="PANTHER" id="PTHR30595:SF6">
    <property type="entry name" value="SCHLAFEN ALBA-2 DOMAIN-CONTAINING PROTEIN"/>
    <property type="match status" value="1"/>
</dbReference>
<dbReference type="Proteomes" id="UP001238163">
    <property type="component" value="Unassembled WGS sequence"/>
</dbReference>
<dbReference type="Pfam" id="PF13412">
    <property type="entry name" value="HTH_24"/>
    <property type="match status" value="1"/>
</dbReference>
<name>A0AAE3VHL1_9BACT</name>
<proteinExistence type="predicted"/>
<dbReference type="Gene3D" id="1.10.10.10">
    <property type="entry name" value="Winged helix-like DNA-binding domain superfamily/Winged helix DNA-binding domain"/>
    <property type="match status" value="1"/>
</dbReference>
<dbReference type="InterPro" id="IPR038475">
    <property type="entry name" value="RecG_C_sf"/>
</dbReference>
<gene>
    <name evidence="1" type="ORF">J3R75_002765</name>
</gene>
<dbReference type="EMBL" id="JAUSVL010000001">
    <property type="protein sequence ID" value="MDQ0290658.1"/>
    <property type="molecule type" value="Genomic_DNA"/>
</dbReference>
<reference evidence="1" key="1">
    <citation type="submission" date="2023-07" db="EMBL/GenBank/DDBJ databases">
        <title>Genomic Encyclopedia of Type Strains, Phase IV (KMG-IV): sequencing the most valuable type-strain genomes for metagenomic binning, comparative biology and taxonomic classification.</title>
        <authorList>
            <person name="Goeker M."/>
        </authorList>
    </citation>
    <scope>NUCLEOTIDE SEQUENCE</scope>
    <source>
        <strain evidence="1">DSM 24202</strain>
    </source>
</reference>
<dbReference type="SUPFAM" id="SSF46785">
    <property type="entry name" value="Winged helix' DNA-binding domain"/>
    <property type="match status" value="1"/>
</dbReference>
<sequence length="257" mass="28699">MLKAIRYPGNKIHATDYLDTEDFAGPLPKLFEGALAFVMRNLHKMQAGRGVNAPGTPEIPEAVFEELLVNALVHRDYLVSAPIRLFIFDNRIEIISPGHLPNNLTVEKIRAGNSNIRNPTLVSYVAKGLLPYHGLGSGIKRALEKWSAIDLTDDHDGCLFTATVHRKTAEVLDLADKDALKVHKRKKAAPIKAPLSGIQRQLLEFIQSNTAVSYDELAEITHKDRTTIMRNIRKLKEAGFLRRIGSRKTGHWEVVEG</sequence>
<keyword evidence="2" id="KW-1185">Reference proteome</keyword>
<dbReference type="PANTHER" id="PTHR30595">
    <property type="entry name" value="GLPR-RELATED TRANSCRIPTIONAL REPRESSOR"/>
    <property type="match status" value="1"/>
</dbReference>
<dbReference type="AlphaFoldDB" id="A0AAE3VHL1"/>